<dbReference type="eggNOG" id="COG2226">
    <property type="taxonomic scope" value="Bacteria"/>
</dbReference>
<comment type="caution">
    <text evidence="2">The sequence shown here is derived from an EMBL/GenBank/DDBJ whole genome shotgun (WGS) entry which is preliminary data.</text>
</comment>
<dbReference type="Pfam" id="PF08241">
    <property type="entry name" value="Methyltransf_11"/>
    <property type="match status" value="1"/>
</dbReference>
<proteinExistence type="predicted"/>
<dbReference type="RefSeq" id="WP_044247191.1">
    <property type="nucleotide sequence ID" value="NZ_ASRX01000057.1"/>
</dbReference>
<name>A0A017T0W4_9BACT</name>
<dbReference type="STRING" id="1192034.CAP_6641"/>
<dbReference type="Proteomes" id="UP000019678">
    <property type="component" value="Unassembled WGS sequence"/>
</dbReference>
<dbReference type="InterPro" id="IPR029063">
    <property type="entry name" value="SAM-dependent_MTases_sf"/>
</dbReference>
<dbReference type="CDD" id="cd02440">
    <property type="entry name" value="AdoMet_MTases"/>
    <property type="match status" value="1"/>
</dbReference>
<dbReference type="PANTHER" id="PTHR43591">
    <property type="entry name" value="METHYLTRANSFERASE"/>
    <property type="match status" value="1"/>
</dbReference>
<dbReference type="SUPFAM" id="SSF53335">
    <property type="entry name" value="S-adenosyl-L-methionine-dependent methyltransferases"/>
    <property type="match status" value="1"/>
</dbReference>
<reference evidence="2 3" key="1">
    <citation type="submission" date="2013-05" db="EMBL/GenBank/DDBJ databases">
        <title>Genome assembly of Chondromyces apiculatus DSM 436.</title>
        <authorList>
            <person name="Sharma G."/>
            <person name="Khatri I."/>
            <person name="Kaur C."/>
            <person name="Mayilraj S."/>
            <person name="Subramanian S."/>
        </authorList>
    </citation>
    <scope>NUCLEOTIDE SEQUENCE [LARGE SCALE GENOMIC DNA]</scope>
    <source>
        <strain evidence="2 3">DSM 436</strain>
    </source>
</reference>
<gene>
    <name evidence="2" type="ORF">CAP_6641</name>
</gene>
<dbReference type="Gene3D" id="3.40.50.150">
    <property type="entry name" value="Vaccinia Virus protein VP39"/>
    <property type="match status" value="1"/>
</dbReference>
<dbReference type="AlphaFoldDB" id="A0A017T0W4"/>
<sequence>MIRRALFDLHRRAVSAPRAERVAAALAAQIGQADSFLDVGSGDGVIAADLARRIGATRVTGVDVKLRPEPLIEIVPYDGEHLPFPDDAFEVVVLSDVLHHCAHPAAVLADALRVASRAVAIKDHFRFGSVSDKILLAMDVAGNAAPGVLVRGTYFSPADFMDLVQGASGHVAGLTWPLRIHDLPFRLLTWDSLQFAARIERARPAPAAPPPSSSASETP</sequence>
<evidence type="ECO:0000259" key="1">
    <source>
        <dbReference type="Pfam" id="PF08241"/>
    </source>
</evidence>
<dbReference type="InterPro" id="IPR013216">
    <property type="entry name" value="Methyltransf_11"/>
</dbReference>
<dbReference type="GO" id="GO:0008757">
    <property type="term" value="F:S-adenosylmethionine-dependent methyltransferase activity"/>
    <property type="evidence" value="ECO:0007669"/>
    <property type="project" value="InterPro"/>
</dbReference>
<dbReference type="EMBL" id="ASRX01000057">
    <property type="protein sequence ID" value="EYF02612.1"/>
    <property type="molecule type" value="Genomic_DNA"/>
</dbReference>
<dbReference type="OrthoDB" id="8769632at2"/>
<keyword evidence="3" id="KW-1185">Reference proteome</keyword>
<evidence type="ECO:0000313" key="2">
    <source>
        <dbReference type="EMBL" id="EYF02612.1"/>
    </source>
</evidence>
<evidence type="ECO:0000313" key="3">
    <source>
        <dbReference type="Proteomes" id="UP000019678"/>
    </source>
</evidence>
<organism evidence="2 3">
    <name type="scientific">Chondromyces apiculatus DSM 436</name>
    <dbReference type="NCBI Taxonomy" id="1192034"/>
    <lineage>
        <taxon>Bacteria</taxon>
        <taxon>Pseudomonadati</taxon>
        <taxon>Myxococcota</taxon>
        <taxon>Polyangia</taxon>
        <taxon>Polyangiales</taxon>
        <taxon>Polyangiaceae</taxon>
        <taxon>Chondromyces</taxon>
    </lineage>
</organism>
<protein>
    <recommendedName>
        <fullName evidence="1">Methyltransferase type 11 domain-containing protein</fullName>
    </recommendedName>
</protein>
<feature type="domain" description="Methyltransferase type 11" evidence="1">
    <location>
        <begin position="37"/>
        <end position="115"/>
    </location>
</feature>
<accession>A0A017T0W4</accession>